<dbReference type="Proteomes" id="UP000708208">
    <property type="component" value="Unassembled WGS sequence"/>
</dbReference>
<gene>
    <name evidence="2" type="ORF">AFUS01_LOCUS38603</name>
</gene>
<reference evidence="2" key="1">
    <citation type="submission" date="2021-06" db="EMBL/GenBank/DDBJ databases">
        <authorList>
            <person name="Hodson N. C."/>
            <person name="Mongue J. A."/>
            <person name="Jaron S. K."/>
        </authorList>
    </citation>
    <scope>NUCLEOTIDE SEQUENCE</scope>
</reference>
<accession>A0A8J2LU83</accession>
<protein>
    <recommendedName>
        <fullName evidence="1">DNAJ-containing protein X-domain domain-containing protein</fullName>
    </recommendedName>
</protein>
<keyword evidence="3" id="KW-1185">Reference proteome</keyword>
<dbReference type="EMBL" id="CAJVCH010548408">
    <property type="protein sequence ID" value="CAG7828694.1"/>
    <property type="molecule type" value="Genomic_DNA"/>
</dbReference>
<evidence type="ECO:0000313" key="2">
    <source>
        <dbReference type="EMBL" id="CAG7828694.1"/>
    </source>
</evidence>
<evidence type="ECO:0000259" key="1">
    <source>
        <dbReference type="Pfam" id="PF14308"/>
    </source>
</evidence>
<dbReference type="PANTHER" id="PTHR44924:SF1">
    <property type="entry name" value="DNAJ SUBFAMILY A MEMBER 2"/>
    <property type="match status" value="1"/>
</dbReference>
<dbReference type="InterPro" id="IPR026894">
    <property type="entry name" value="DnaJ_X"/>
</dbReference>
<comment type="caution">
    <text evidence="2">The sequence shown here is derived from an EMBL/GenBank/DDBJ whole genome shotgun (WGS) entry which is preliminary data.</text>
</comment>
<feature type="non-terminal residue" evidence="2">
    <location>
        <position position="1"/>
    </location>
</feature>
<dbReference type="OrthoDB" id="552049at2759"/>
<organism evidence="2 3">
    <name type="scientific">Allacma fusca</name>
    <dbReference type="NCBI Taxonomy" id="39272"/>
    <lineage>
        <taxon>Eukaryota</taxon>
        <taxon>Metazoa</taxon>
        <taxon>Ecdysozoa</taxon>
        <taxon>Arthropoda</taxon>
        <taxon>Hexapoda</taxon>
        <taxon>Collembola</taxon>
        <taxon>Symphypleona</taxon>
        <taxon>Sminthuridae</taxon>
        <taxon>Allacma</taxon>
    </lineage>
</organism>
<feature type="domain" description="DNAJ-containing protein X-domain" evidence="1">
    <location>
        <begin position="6"/>
        <end position="71"/>
    </location>
</feature>
<proteinExistence type="predicted"/>
<name>A0A8J2LU83_9HEXA</name>
<dbReference type="AlphaFoldDB" id="A0A8J2LU83"/>
<sequence length="72" mass="7937">GTISAGEKEKLEEEATKKGIFALWQGSKLEVESVLRSVCDKVLSDPLCDKDSVRRRAEGLKIVGDIYKNVAE</sequence>
<dbReference type="Pfam" id="PF14308">
    <property type="entry name" value="DnaJ-X"/>
    <property type="match status" value="1"/>
</dbReference>
<dbReference type="PANTHER" id="PTHR44924">
    <property type="entry name" value="DNAJ SUBFAMILY A MEMBER 2"/>
    <property type="match status" value="1"/>
</dbReference>
<evidence type="ECO:0000313" key="3">
    <source>
        <dbReference type="Proteomes" id="UP000708208"/>
    </source>
</evidence>